<dbReference type="SUPFAM" id="SSF53850">
    <property type="entry name" value="Periplasmic binding protein-like II"/>
    <property type="match status" value="1"/>
</dbReference>
<evidence type="ECO:0000313" key="5">
    <source>
        <dbReference type="Proteomes" id="UP000001558"/>
    </source>
</evidence>
<sequence length="286" mass="32458" precursor="true">MSRLGWLKQIWRVMSLVVGLALWQMLLCAQAMASDGERHSELHQLPAMAKTPLISVSNDYPPFYSPQMSEWGVVYHLVEAVFEHAGYPLSHEFYPFIRAQTLIKRELADLIIGVWYRPEREQWIDFSDPLLSVSIRLYKRSDSKIVFRDIKDLKPYLIGIGRGYANPVAFGQANLNTEAASSDAVNLRKLLAGRVDLVLICEDVARYLIERPGSEYNGKLEPVGDPLSVELFHIGVAKHLPNARQILADFNQSLAELHRSGELTKILASHGFEHNAYWQQKSQSSQ</sequence>
<organism evidence="4 5">
    <name type="scientific">Shewanella loihica (strain ATCC BAA-1088 / PV-4)</name>
    <dbReference type="NCBI Taxonomy" id="323850"/>
    <lineage>
        <taxon>Bacteria</taxon>
        <taxon>Pseudomonadati</taxon>
        <taxon>Pseudomonadota</taxon>
        <taxon>Gammaproteobacteria</taxon>
        <taxon>Alteromonadales</taxon>
        <taxon>Shewanellaceae</taxon>
        <taxon>Shewanella</taxon>
    </lineage>
</organism>
<dbReference type="Pfam" id="PF00497">
    <property type="entry name" value="SBP_bac_3"/>
    <property type="match status" value="1"/>
</dbReference>
<dbReference type="InterPro" id="IPR001638">
    <property type="entry name" value="Solute-binding_3/MltF_N"/>
</dbReference>
<proteinExistence type="inferred from homology"/>
<comment type="similarity">
    <text evidence="1">Belongs to the bacterial solute-binding protein 3 family.</text>
</comment>
<dbReference type="PANTHER" id="PTHR35936:SF25">
    <property type="entry name" value="ABC TRANSPORTER SUBSTRATE-BINDING PROTEIN"/>
    <property type="match status" value="1"/>
</dbReference>
<reference evidence="4 5" key="1">
    <citation type="submission" date="2007-03" db="EMBL/GenBank/DDBJ databases">
        <title>Complete sequence of Shewanella loihica PV-4.</title>
        <authorList>
            <consortium name="US DOE Joint Genome Institute"/>
            <person name="Copeland A."/>
            <person name="Lucas S."/>
            <person name="Lapidus A."/>
            <person name="Barry K."/>
            <person name="Detter J.C."/>
            <person name="Glavina del Rio T."/>
            <person name="Hammon N."/>
            <person name="Israni S."/>
            <person name="Dalin E."/>
            <person name="Tice H."/>
            <person name="Pitluck S."/>
            <person name="Chain P."/>
            <person name="Malfatti S."/>
            <person name="Shin M."/>
            <person name="Vergez L."/>
            <person name="Schmutz J."/>
            <person name="Larimer F."/>
            <person name="Land M."/>
            <person name="Hauser L."/>
            <person name="Kyrpides N."/>
            <person name="Mikhailova N."/>
            <person name="Romine M.F."/>
            <person name="Serres G."/>
            <person name="Fredrickson J."/>
            <person name="Tiedje J."/>
            <person name="Richardson P."/>
        </authorList>
    </citation>
    <scope>NUCLEOTIDE SEQUENCE [LARGE SCALE GENOMIC DNA]</scope>
    <source>
        <strain evidence="5">ATCC BAA-1088 / PV-4</strain>
    </source>
</reference>
<evidence type="ECO:0000313" key="4">
    <source>
        <dbReference type="EMBL" id="ABO24936.1"/>
    </source>
</evidence>
<dbReference type="HOGENOM" id="CLU_064076_3_1_6"/>
<dbReference type="eggNOG" id="COG0834">
    <property type="taxonomic scope" value="Bacteria"/>
</dbReference>
<dbReference type="STRING" id="323850.Shew_3070"/>
<protein>
    <submittedName>
        <fullName evidence="4">Extracellular solute-binding protein, family 3</fullName>
    </submittedName>
</protein>
<gene>
    <name evidence="4" type="ordered locus">Shew_3070</name>
</gene>
<dbReference type="SMART" id="SM00062">
    <property type="entry name" value="PBPb"/>
    <property type="match status" value="1"/>
</dbReference>
<dbReference type="EMBL" id="CP000606">
    <property type="protein sequence ID" value="ABO24936.1"/>
    <property type="molecule type" value="Genomic_DNA"/>
</dbReference>
<keyword evidence="5" id="KW-1185">Reference proteome</keyword>
<keyword evidence="2" id="KW-0732">Signal</keyword>
<dbReference type="KEGG" id="slo:Shew_3070"/>
<feature type="domain" description="Solute-binding protein family 3/N-terminal" evidence="3">
    <location>
        <begin position="51"/>
        <end position="274"/>
    </location>
</feature>
<accession>A3QHI8</accession>
<dbReference type="Proteomes" id="UP000001558">
    <property type="component" value="Chromosome"/>
</dbReference>
<name>A3QHI8_SHELP</name>
<evidence type="ECO:0000259" key="3">
    <source>
        <dbReference type="SMART" id="SM00062"/>
    </source>
</evidence>
<dbReference type="AlphaFoldDB" id="A3QHI8"/>
<dbReference type="Gene3D" id="3.40.190.10">
    <property type="entry name" value="Periplasmic binding protein-like II"/>
    <property type="match status" value="2"/>
</dbReference>
<evidence type="ECO:0000256" key="2">
    <source>
        <dbReference type="ARBA" id="ARBA00022729"/>
    </source>
</evidence>
<dbReference type="PANTHER" id="PTHR35936">
    <property type="entry name" value="MEMBRANE-BOUND LYTIC MUREIN TRANSGLYCOSYLASE F"/>
    <property type="match status" value="1"/>
</dbReference>
<evidence type="ECO:0000256" key="1">
    <source>
        <dbReference type="ARBA" id="ARBA00010333"/>
    </source>
</evidence>